<comment type="caution">
    <text evidence="3">The sequence shown here is derived from an EMBL/GenBank/DDBJ whole genome shotgun (WGS) entry which is preliminary data.</text>
</comment>
<gene>
    <name evidence="3" type="ORF">E6Q80_05525</name>
</gene>
<dbReference type="AlphaFoldDB" id="A0A5C7SX04"/>
<dbReference type="RefSeq" id="WP_276657435.1">
    <property type="nucleotide sequence ID" value="NZ_SSFD01000073.1"/>
</dbReference>
<proteinExistence type="predicted"/>
<organism evidence="3 4">
    <name type="scientific">Thauera aminoaromatica</name>
    <dbReference type="NCBI Taxonomy" id="164330"/>
    <lineage>
        <taxon>Bacteria</taxon>
        <taxon>Pseudomonadati</taxon>
        <taxon>Pseudomonadota</taxon>
        <taxon>Betaproteobacteria</taxon>
        <taxon>Rhodocyclales</taxon>
        <taxon>Zoogloeaceae</taxon>
        <taxon>Thauera</taxon>
    </lineage>
</organism>
<dbReference type="Proteomes" id="UP000321192">
    <property type="component" value="Unassembled WGS sequence"/>
</dbReference>
<evidence type="ECO:0000313" key="4">
    <source>
        <dbReference type="Proteomes" id="UP000321192"/>
    </source>
</evidence>
<feature type="compositionally biased region" description="Basic and acidic residues" evidence="1">
    <location>
        <begin position="222"/>
        <end position="231"/>
    </location>
</feature>
<feature type="chain" id="PRO_5022663832" evidence="2">
    <location>
        <begin position="23"/>
        <end position="616"/>
    </location>
</feature>
<feature type="region of interest" description="Disordered" evidence="1">
    <location>
        <begin position="215"/>
        <end position="245"/>
    </location>
</feature>
<evidence type="ECO:0000256" key="1">
    <source>
        <dbReference type="SAM" id="MobiDB-lite"/>
    </source>
</evidence>
<name>A0A5C7SX04_THASP</name>
<accession>A0A5C7SX04</accession>
<evidence type="ECO:0000313" key="3">
    <source>
        <dbReference type="EMBL" id="TXH88130.1"/>
    </source>
</evidence>
<evidence type="ECO:0000256" key="2">
    <source>
        <dbReference type="SAM" id="SignalP"/>
    </source>
</evidence>
<feature type="signal peptide" evidence="2">
    <location>
        <begin position="1"/>
        <end position="22"/>
    </location>
</feature>
<dbReference type="SUPFAM" id="SSF75011">
    <property type="entry name" value="3-carboxy-cis,cis-mucoante lactonizing enzyme"/>
    <property type="match status" value="1"/>
</dbReference>
<reference evidence="3 4" key="1">
    <citation type="submission" date="2018-09" db="EMBL/GenBank/DDBJ databases">
        <title>Metagenome Assembled Genomes from an Advanced Water Purification Facility.</title>
        <authorList>
            <person name="Stamps B.W."/>
            <person name="Spear J.R."/>
        </authorList>
    </citation>
    <scope>NUCLEOTIDE SEQUENCE [LARGE SCALE GENOMIC DNA]</scope>
    <source>
        <strain evidence="3">Bin_27_1</strain>
    </source>
</reference>
<dbReference type="InterPro" id="IPR011047">
    <property type="entry name" value="Quinoprotein_ADH-like_sf"/>
</dbReference>
<keyword evidence="2" id="KW-0732">Signal</keyword>
<protein>
    <submittedName>
        <fullName evidence="3">Uncharacterized protein</fullName>
    </submittedName>
</protein>
<sequence length="616" mass="64766">MKLRSLHICLALLALVPAMLPAAERTVAAAKPGSVAFAGNSAVSTTLLEARDPPPASTAEAATGGEHYWLRPGNGVRLAFDLDSLPAGLSAAQMRRCVLRVVASEVRYVREHEAVAAVVELAVRRVGETRPLAALRDLRPDRPVSLNPDNGRLCEAVAEAAAAPARRLELELYTATAKASSLLHGRAPAEDTIRHASSAPRLVIQYAPDAVAAAAATGWHQPQHDAGHSGRGDSNPAHGPSGFELQALPLPAVGEDAGPGVLAERPLLWRDQVIAVLKRGKRNFLVVLDGMGALLWSSEIGGGVVQRAPVIGPQGLLYLVTEDAVRAWDLEARGALRHRFVLPELAPQMPVRLAPFTKPTVGEDGSLYLVLGDGVDGVLGLDARLRPFLFFGLHEGAGTITPGSPALSTDGRYVAVPNGEGAVLVDLHDPAEAERLVFGDGAAGSGWRHHLPVAGMRAGEWIFSGYDAEDGTGTVWAFAGRAPRWQASGGTSTQPVLAPDGRVWFVQDGALNVRGFGPGDSGRRFGDGLCASSNPVMDGAGNLFFWCSGTLHGFAPDGRALFAGQRFADGPEENLALALGADGSLWTANANGGELFVFRPRFSPPPAPPAARHQRR</sequence>
<dbReference type="EMBL" id="SSFD01000073">
    <property type="protein sequence ID" value="TXH88130.1"/>
    <property type="molecule type" value="Genomic_DNA"/>
</dbReference>
<dbReference type="SUPFAM" id="SSF50998">
    <property type="entry name" value="Quinoprotein alcohol dehydrogenase-like"/>
    <property type="match status" value="1"/>
</dbReference>